<gene>
    <name evidence="9" type="ORF">Drose_28400</name>
</gene>
<feature type="transmembrane region" description="Helical" evidence="7">
    <location>
        <begin position="37"/>
        <end position="55"/>
    </location>
</feature>
<proteinExistence type="inferred from homology"/>
<evidence type="ECO:0000256" key="4">
    <source>
        <dbReference type="ARBA" id="ARBA00022989"/>
    </source>
</evidence>
<feature type="transmembrane region" description="Helical" evidence="7">
    <location>
        <begin position="176"/>
        <end position="198"/>
    </location>
</feature>
<evidence type="ECO:0000256" key="1">
    <source>
        <dbReference type="ARBA" id="ARBA00004141"/>
    </source>
</evidence>
<evidence type="ECO:0000256" key="7">
    <source>
        <dbReference type="SAM" id="Phobius"/>
    </source>
</evidence>
<evidence type="ECO:0000256" key="2">
    <source>
        <dbReference type="ARBA" id="ARBA00007362"/>
    </source>
</evidence>
<dbReference type="InterPro" id="IPR000620">
    <property type="entry name" value="EamA_dom"/>
</dbReference>
<dbReference type="InterPro" id="IPR037185">
    <property type="entry name" value="EmrE-like"/>
</dbReference>
<evidence type="ECO:0000259" key="8">
    <source>
        <dbReference type="Pfam" id="PF00892"/>
    </source>
</evidence>
<feature type="transmembrane region" description="Helical" evidence="7">
    <location>
        <begin position="210"/>
        <end position="228"/>
    </location>
</feature>
<name>A0ABY5Z1X1_9ACTN</name>
<protein>
    <submittedName>
        <fullName evidence="9">EamA family transporter</fullName>
    </submittedName>
</protein>
<feature type="transmembrane region" description="Helical" evidence="7">
    <location>
        <begin position="93"/>
        <end position="112"/>
    </location>
</feature>
<feature type="domain" description="EamA" evidence="8">
    <location>
        <begin position="15"/>
        <end position="136"/>
    </location>
</feature>
<dbReference type="PANTHER" id="PTHR32322:SF2">
    <property type="entry name" value="EAMA DOMAIN-CONTAINING PROTEIN"/>
    <property type="match status" value="1"/>
</dbReference>
<keyword evidence="4 7" id="KW-1133">Transmembrane helix</keyword>
<feature type="transmembrane region" description="Helical" evidence="7">
    <location>
        <begin position="235"/>
        <end position="258"/>
    </location>
</feature>
<dbReference type="Pfam" id="PF00892">
    <property type="entry name" value="EamA"/>
    <property type="match status" value="2"/>
</dbReference>
<feature type="transmembrane region" description="Helical" evidence="7">
    <location>
        <begin position="67"/>
        <end position="87"/>
    </location>
</feature>
<keyword evidence="10" id="KW-1185">Reference proteome</keyword>
<keyword evidence="5 7" id="KW-0472">Membrane</keyword>
<feature type="compositionally biased region" description="Low complexity" evidence="6">
    <location>
        <begin position="293"/>
        <end position="305"/>
    </location>
</feature>
<evidence type="ECO:0000313" key="9">
    <source>
        <dbReference type="EMBL" id="UWZ35055.1"/>
    </source>
</evidence>
<organism evidence="9 10">
    <name type="scientific">Dactylosporangium roseum</name>
    <dbReference type="NCBI Taxonomy" id="47989"/>
    <lineage>
        <taxon>Bacteria</taxon>
        <taxon>Bacillati</taxon>
        <taxon>Actinomycetota</taxon>
        <taxon>Actinomycetes</taxon>
        <taxon>Micromonosporales</taxon>
        <taxon>Micromonosporaceae</taxon>
        <taxon>Dactylosporangium</taxon>
    </lineage>
</organism>
<keyword evidence="3 7" id="KW-0812">Transmembrane</keyword>
<accession>A0ABY5Z1X1</accession>
<comment type="subcellular location">
    <subcellularLocation>
        <location evidence="1">Membrane</location>
        <topology evidence="1">Multi-pass membrane protein</topology>
    </subcellularLocation>
</comment>
<dbReference type="Proteomes" id="UP001058271">
    <property type="component" value="Chromosome"/>
</dbReference>
<dbReference type="PANTHER" id="PTHR32322">
    <property type="entry name" value="INNER MEMBRANE TRANSPORTER"/>
    <property type="match status" value="1"/>
</dbReference>
<sequence length="326" mass="34553">MTSGRQLLTAGVTGLAPAIWGSTYLITTELLPPERPLLATTVRALPGGLILLVFLREWPVGIWLWRALVLGTLNIGAFNFLLFVAAYRLPGGVAAVIMAVQPMIVLILAALLMGDRIRFPHVVACLLGAAGVVLLVFRGSATLDTVGVLAALAAAICMAVGITLTKFWGRPDGVRLLSFTGWQLVAGGLVVLPFTLVYEGLPHSLSPRNVIGFAYLVTLGAVLSYALWFRGIERLPALAVSFLALGSPIVATILGYVFRDQTFSLLQLVGVVAIIAAVLLAQTQPAKPRRPQDSPQSDGDQSSTPRLPISAGAPRPEQQGRSNGHK</sequence>
<reference evidence="9" key="1">
    <citation type="submission" date="2021-04" db="EMBL/GenBank/DDBJ databases">
        <title>Biosynthetic gene clusters of Dactylosporangioum roseum.</title>
        <authorList>
            <person name="Hartkoorn R.C."/>
            <person name="Beaudoing E."/>
            <person name="Hot D."/>
            <person name="Moureu S."/>
        </authorList>
    </citation>
    <scope>NUCLEOTIDE SEQUENCE</scope>
    <source>
        <strain evidence="9">NRRL B-16295</strain>
    </source>
</reference>
<feature type="transmembrane region" description="Helical" evidence="7">
    <location>
        <begin position="264"/>
        <end position="281"/>
    </location>
</feature>
<dbReference type="InterPro" id="IPR050638">
    <property type="entry name" value="AA-Vitamin_Transporters"/>
</dbReference>
<evidence type="ECO:0000256" key="5">
    <source>
        <dbReference type="ARBA" id="ARBA00023136"/>
    </source>
</evidence>
<evidence type="ECO:0000313" key="10">
    <source>
        <dbReference type="Proteomes" id="UP001058271"/>
    </source>
</evidence>
<dbReference type="RefSeq" id="WP_260724402.1">
    <property type="nucleotide sequence ID" value="NZ_BAAABS010000082.1"/>
</dbReference>
<feature type="transmembrane region" description="Helical" evidence="7">
    <location>
        <begin position="119"/>
        <end position="139"/>
    </location>
</feature>
<evidence type="ECO:0000256" key="6">
    <source>
        <dbReference type="SAM" id="MobiDB-lite"/>
    </source>
</evidence>
<feature type="domain" description="EamA" evidence="8">
    <location>
        <begin position="146"/>
        <end position="280"/>
    </location>
</feature>
<dbReference type="EMBL" id="CP073721">
    <property type="protein sequence ID" value="UWZ35055.1"/>
    <property type="molecule type" value="Genomic_DNA"/>
</dbReference>
<feature type="transmembrane region" description="Helical" evidence="7">
    <location>
        <begin position="145"/>
        <end position="164"/>
    </location>
</feature>
<comment type="similarity">
    <text evidence="2">Belongs to the EamA transporter family.</text>
</comment>
<feature type="region of interest" description="Disordered" evidence="6">
    <location>
        <begin position="284"/>
        <end position="326"/>
    </location>
</feature>
<dbReference type="SUPFAM" id="SSF103481">
    <property type="entry name" value="Multidrug resistance efflux transporter EmrE"/>
    <property type="match status" value="2"/>
</dbReference>
<evidence type="ECO:0000256" key="3">
    <source>
        <dbReference type="ARBA" id="ARBA00022692"/>
    </source>
</evidence>